<dbReference type="SUPFAM" id="SSF56317">
    <property type="entry name" value="Carbon-nitrogen hydrolase"/>
    <property type="match status" value="1"/>
</dbReference>
<proteinExistence type="inferred from homology"/>
<organism evidence="3 4">
    <name type="scientific">Evansella vedderi</name>
    <dbReference type="NCBI Taxonomy" id="38282"/>
    <lineage>
        <taxon>Bacteria</taxon>
        <taxon>Bacillati</taxon>
        <taxon>Bacillota</taxon>
        <taxon>Bacilli</taxon>
        <taxon>Bacillales</taxon>
        <taxon>Bacillaceae</taxon>
        <taxon>Evansella</taxon>
    </lineage>
</organism>
<dbReference type="CDD" id="cd07583">
    <property type="entry name" value="nitrilase_5"/>
    <property type="match status" value="1"/>
</dbReference>
<evidence type="ECO:0000259" key="2">
    <source>
        <dbReference type="PROSITE" id="PS50263"/>
    </source>
</evidence>
<dbReference type="Proteomes" id="UP001230005">
    <property type="component" value="Unassembled WGS sequence"/>
</dbReference>
<feature type="domain" description="CN hydrolase" evidence="2">
    <location>
        <begin position="3"/>
        <end position="239"/>
    </location>
</feature>
<dbReference type="PANTHER" id="PTHR23088">
    <property type="entry name" value="NITRILASE-RELATED"/>
    <property type="match status" value="1"/>
</dbReference>
<dbReference type="Pfam" id="PF00795">
    <property type="entry name" value="CN_hydrolase"/>
    <property type="match status" value="1"/>
</dbReference>
<dbReference type="Gene3D" id="3.60.110.10">
    <property type="entry name" value="Carbon-nitrogen hydrolase"/>
    <property type="match status" value="1"/>
</dbReference>
<accession>A0ABU0A0F3</accession>
<comment type="caution">
    <text evidence="3">The sequence shown here is derived from an EMBL/GenBank/DDBJ whole genome shotgun (WGS) entry which is preliminary data.</text>
</comment>
<comment type="similarity">
    <text evidence="1">Belongs to the carbon-nitrogen hydrolase superfamily. NIT1/NIT2 family.</text>
</comment>
<evidence type="ECO:0000313" key="4">
    <source>
        <dbReference type="Proteomes" id="UP001230005"/>
    </source>
</evidence>
<keyword evidence="4" id="KW-1185">Reference proteome</keyword>
<gene>
    <name evidence="3" type="ORF">J2S74_004412</name>
</gene>
<sequence>MSFQVAIVQMDIAFGNPEANFQYVKDRFQQAESNKPDVILLPELWSTGYDLTRLDKIADPDGEKTVDFISQLAKKYQVNVVAGSIAKATDKGVSNTMLVINRDGELVKEYSKAHLFRLMSEEKFLIEGNGDGLFQLDGELCAGVICYDIRFPEWIRTHMLDDTKVLFVVAEWPKPRIDHWRALLISRAIENQCYVVACNRVGSDPNNEFGGHSIIVGPWGQIVAEAQDEEMILTGEIDFAEVDKVRKTIPIFTDRRTELYKL</sequence>
<dbReference type="PROSITE" id="PS50263">
    <property type="entry name" value="CN_HYDROLASE"/>
    <property type="match status" value="1"/>
</dbReference>
<dbReference type="InterPro" id="IPR036526">
    <property type="entry name" value="C-N_Hydrolase_sf"/>
</dbReference>
<evidence type="ECO:0000313" key="3">
    <source>
        <dbReference type="EMBL" id="MDQ0256967.1"/>
    </source>
</evidence>
<dbReference type="InterPro" id="IPR003010">
    <property type="entry name" value="C-N_Hydrolase"/>
</dbReference>
<reference evidence="3 4" key="1">
    <citation type="submission" date="2023-07" db="EMBL/GenBank/DDBJ databases">
        <title>Genomic Encyclopedia of Type Strains, Phase IV (KMG-IV): sequencing the most valuable type-strain genomes for metagenomic binning, comparative biology and taxonomic classification.</title>
        <authorList>
            <person name="Goeker M."/>
        </authorList>
    </citation>
    <scope>NUCLEOTIDE SEQUENCE [LARGE SCALE GENOMIC DNA]</scope>
    <source>
        <strain evidence="3 4">DSM 9768</strain>
    </source>
</reference>
<dbReference type="EMBL" id="JAUSUG010000021">
    <property type="protein sequence ID" value="MDQ0256967.1"/>
    <property type="molecule type" value="Genomic_DNA"/>
</dbReference>
<name>A0ABU0A0F3_9BACI</name>
<evidence type="ECO:0000256" key="1">
    <source>
        <dbReference type="ARBA" id="ARBA00010613"/>
    </source>
</evidence>
<dbReference type="RefSeq" id="WP_307329929.1">
    <property type="nucleotide sequence ID" value="NZ_JAUSUG010000021.1"/>
</dbReference>
<dbReference type="PANTHER" id="PTHR23088:SF27">
    <property type="entry name" value="DEAMINATED GLUTATHIONE AMIDASE"/>
    <property type="match status" value="1"/>
</dbReference>
<protein>
    <submittedName>
        <fullName evidence="3">Amidohydrolase</fullName>
    </submittedName>
</protein>